<keyword evidence="2" id="KW-1185">Reference proteome</keyword>
<organism evidence="1 2">
    <name type="scientific">Streptomyces mashuensis</name>
    <dbReference type="NCBI Taxonomy" id="33904"/>
    <lineage>
        <taxon>Bacteria</taxon>
        <taxon>Bacillati</taxon>
        <taxon>Actinomycetota</taxon>
        <taxon>Actinomycetes</taxon>
        <taxon>Kitasatosporales</taxon>
        <taxon>Streptomycetaceae</taxon>
        <taxon>Streptomyces</taxon>
    </lineage>
</organism>
<gene>
    <name evidence="1" type="ORF">GCM10010218_65440</name>
</gene>
<reference evidence="1" key="1">
    <citation type="journal article" date="2014" name="Int. J. Syst. Evol. Microbiol.">
        <title>Complete genome sequence of Corynebacterium casei LMG S-19264T (=DSM 44701T), isolated from a smear-ripened cheese.</title>
        <authorList>
            <consortium name="US DOE Joint Genome Institute (JGI-PGF)"/>
            <person name="Walter F."/>
            <person name="Albersmeier A."/>
            <person name="Kalinowski J."/>
            <person name="Ruckert C."/>
        </authorList>
    </citation>
    <scope>NUCLEOTIDE SEQUENCE</scope>
    <source>
        <strain evidence="1">JCM 4059</strain>
    </source>
</reference>
<dbReference type="Proteomes" id="UP000638313">
    <property type="component" value="Unassembled WGS sequence"/>
</dbReference>
<dbReference type="AlphaFoldDB" id="A0A919EFM8"/>
<evidence type="ECO:0000313" key="1">
    <source>
        <dbReference type="EMBL" id="GHF75320.1"/>
    </source>
</evidence>
<accession>A0A919EFM8</accession>
<evidence type="ECO:0000313" key="2">
    <source>
        <dbReference type="Proteomes" id="UP000638313"/>
    </source>
</evidence>
<proteinExistence type="predicted"/>
<evidence type="ECO:0008006" key="3">
    <source>
        <dbReference type="Google" id="ProtNLM"/>
    </source>
</evidence>
<dbReference type="EMBL" id="BNBD01000030">
    <property type="protein sequence ID" value="GHF75320.1"/>
    <property type="molecule type" value="Genomic_DNA"/>
</dbReference>
<sequence length="541" mass="56847">MLLAVRSAVALYRLLDVLPVFDGDERIVTRFALVPGSAFDVDALRALEGAGARSVSWDEARASRYDLILTASPKGALRFLSGPRVLLPHGAGFNKALAEEGTPDLPSGLDPHYLTAGSEPLAAFHALAHGDQLDRLAEHCPRTAARAAVVGDPTLDRLLESAAHRDTYRSALGTGGRRLVVLTSTWGPESLLARRPCLPGELVGRLAHDAYQIGLVLHPNEHSRTGAFDLSRRLAPALAGGLVLAGPREEWAALLVAADAVVTDHGSAALYAAALGRPVIGAYDGGRELVPGSPMDRLLAGVPRLTDASGLEEAFHAAGAVDTRGFADAAFARPGQALPRLRDRLYHLLGLRPPALPVAPHPLPPPAAAPRRPSAFAVRADVSGHRIAVTRFAPSTSEPVHHLAAEHPEAGLRQVQSAAVLWRHARPSSPAPHTDTWTAAGWTARILDEAPGCRTAAAVLTPEHCLVRHRSAGLLSVRTAPCGNDTGRVLRPDPTAVVSAVHAWLGSTAGSVPATLVCDIGPLTVRVTVSPAGEADLRHEL</sequence>
<protein>
    <recommendedName>
        <fullName evidence="3">Translation initiation factor 2</fullName>
    </recommendedName>
</protein>
<dbReference type="SUPFAM" id="SSF53756">
    <property type="entry name" value="UDP-Glycosyltransferase/glycogen phosphorylase"/>
    <property type="match status" value="1"/>
</dbReference>
<reference evidence="1" key="2">
    <citation type="submission" date="2020-09" db="EMBL/GenBank/DDBJ databases">
        <authorList>
            <person name="Sun Q."/>
            <person name="Ohkuma M."/>
        </authorList>
    </citation>
    <scope>NUCLEOTIDE SEQUENCE</scope>
    <source>
        <strain evidence="1">JCM 4059</strain>
    </source>
</reference>
<name>A0A919EFM8_9ACTN</name>
<comment type="caution">
    <text evidence="1">The sequence shown here is derived from an EMBL/GenBank/DDBJ whole genome shotgun (WGS) entry which is preliminary data.</text>
</comment>